<name>A0A9N9PRB3_9HELO</name>
<keyword evidence="1" id="KW-0472">Membrane</keyword>
<proteinExistence type="predicted"/>
<feature type="transmembrane region" description="Helical" evidence="1">
    <location>
        <begin position="40"/>
        <end position="60"/>
    </location>
</feature>
<evidence type="ECO:0000313" key="2">
    <source>
        <dbReference type="EMBL" id="CAG8952940.1"/>
    </source>
</evidence>
<evidence type="ECO:0000313" key="3">
    <source>
        <dbReference type="Proteomes" id="UP000696280"/>
    </source>
</evidence>
<gene>
    <name evidence="2" type="ORF">HYFRA_00007655</name>
</gene>
<evidence type="ECO:0000256" key="1">
    <source>
        <dbReference type="SAM" id="Phobius"/>
    </source>
</evidence>
<comment type="caution">
    <text evidence="2">The sequence shown here is derived from an EMBL/GenBank/DDBJ whole genome shotgun (WGS) entry which is preliminary data.</text>
</comment>
<keyword evidence="1" id="KW-0812">Transmembrane</keyword>
<keyword evidence="1" id="KW-1133">Transmembrane helix</keyword>
<accession>A0A9N9PRB3</accession>
<dbReference type="PANTHER" id="PTHR35896">
    <property type="entry name" value="IG-LIKE DOMAIN-CONTAINING PROTEIN"/>
    <property type="match status" value="1"/>
</dbReference>
<protein>
    <submittedName>
        <fullName evidence="2">Uncharacterized protein</fullName>
    </submittedName>
</protein>
<dbReference type="AlphaFoldDB" id="A0A9N9PRB3"/>
<dbReference type="Proteomes" id="UP000696280">
    <property type="component" value="Unassembled WGS sequence"/>
</dbReference>
<sequence>MANKKDEESQEARDPLLFEKSTESTGITKISSRISTKAKYAVGFGAVVTLLFALILLLYLSHMHQLSTNLFKPEPPDHTFCGKTPADAVKNGCHYEPMISSWVPEACYFIEAQQGYDVYSDLDWFADPFLRLPLNETEMIDLRRGFYSHVYTTWQYHDEHCLYNWRKLAMAVEKRLPLIESKTADEEHSQHCAKVTRNYVRKDGQETIADLKTVALKVTLTMKGCVALF</sequence>
<reference evidence="2" key="1">
    <citation type="submission" date="2021-07" db="EMBL/GenBank/DDBJ databases">
        <authorList>
            <person name="Durling M."/>
        </authorList>
    </citation>
    <scope>NUCLEOTIDE SEQUENCE</scope>
</reference>
<dbReference type="EMBL" id="CAJVRL010000048">
    <property type="protein sequence ID" value="CAG8952940.1"/>
    <property type="molecule type" value="Genomic_DNA"/>
</dbReference>
<dbReference type="InterPro" id="IPR053008">
    <property type="entry name" value="Phomopsin_biosynth_assoc"/>
</dbReference>
<dbReference type="PANTHER" id="PTHR35896:SF3">
    <property type="entry name" value="MAJOR FACILITATOR SUPERFAMILY TRANSPORTER"/>
    <property type="match status" value="1"/>
</dbReference>
<keyword evidence="3" id="KW-1185">Reference proteome</keyword>
<dbReference type="OrthoDB" id="3501153at2759"/>
<organism evidence="2 3">
    <name type="scientific">Hymenoscyphus fraxineus</name>
    <dbReference type="NCBI Taxonomy" id="746836"/>
    <lineage>
        <taxon>Eukaryota</taxon>
        <taxon>Fungi</taxon>
        <taxon>Dikarya</taxon>
        <taxon>Ascomycota</taxon>
        <taxon>Pezizomycotina</taxon>
        <taxon>Leotiomycetes</taxon>
        <taxon>Helotiales</taxon>
        <taxon>Helotiaceae</taxon>
        <taxon>Hymenoscyphus</taxon>
    </lineage>
</organism>